<feature type="non-terminal residue" evidence="1">
    <location>
        <position position="1"/>
    </location>
</feature>
<reference evidence="1" key="1">
    <citation type="submission" date="2022-04" db="EMBL/GenBank/DDBJ databases">
        <title>Jade perch genome.</title>
        <authorList>
            <person name="Chao B."/>
        </authorList>
    </citation>
    <scope>NUCLEOTIDE SEQUENCE</scope>
    <source>
        <strain evidence="1">CB-2022</strain>
    </source>
</reference>
<protein>
    <submittedName>
        <fullName evidence="1">Uncharacterized protein</fullName>
    </submittedName>
</protein>
<dbReference type="EMBL" id="CM041536">
    <property type="protein sequence ID" value="KAI3370977.1"/>
    <property type="molecule type" value="Genomic_DNA"/>
</dbReference>
<name>A0ACB8WSG9_9TELE</name>
<sequence length="155" mass="17539">KLVQTALPDTMFSLPSQVLDKYPDGNAWLGERGHRTGTKSKAGEWPVSYHGTSKQGARGVIVAYYKPGSGDVYGRGVYSTPYLSEATPYIKTFTSKKTGKTYQVLLQNRINPEYREKHRNGTYWLVPISEELSEEEEQEIVEKAIRPYALLIKHV</sequence>
<evidence type="ECO:0000313" key="2">
    <source>
        <dbReference type="Proteomes" id="UP000831701"/>
    </source>
</evidence>
<comment type="caution">
    <text evidence="1">The sequence shown here is derived from an EMBL/GenBank/DDBJ whole genome shotgun (WGS) entry which is preliminary data.</text>
</comment>
<accession>A0ACB8WSG9</accession>
<gene>
    <name evidence="1" type="ORF">L3Q82_023631</name>
</gene>
<keyword evidence="2" id="KW-1185">Reference proteome</keyword>
<organism evidence="1 2">
    <name type="scientific">Scortum barcoo</name>
    <name type="common">barcoo grunter</name>
    <dbReference type="NCBI Taxonomy" id="214431"/>
    <lineage>
        <taxon>Eukaryota</taxon>
        <taxon>Metazoa</taxon>
        <taxon>Chordata</taxon>
        <taxon>Craniata</taxon>
        <taxon>Vertebrata</taxon>
        <taxon>Euteleostomi</taxon>
        <taxon>Actinopterygii</taxon>
        <taxon>Neopterygii</taxon>
        <taxon>Teleostei</taxon>
        <taxon>Neoteleostei</taxon>
        <taxon>Acanthomorphata</taxon>
        <taxon>Eupercaria</taxon>
        <taxon>Centrarchiformes</taxon>
        <taxon>Terapontoidei</taxon>
        <taxon>Terapontidae</taxon>
        <taxon>Scortum</taxon>
    </lineage>
</organism>
<evidence type="ECO:0000313" key="1">
    <source>
        <dbReference type="EMBL" id="KAI3370977.1"/>
    </source>
</evidence>
<proteinExistence type="predicted"/>
<dbReference type="Proteomes" id="UP000831701">
    <property type="component" value="Chromosome 6"/>
</dbReference>